<keyword evidence="2" id="KW-1185">Reference proteome</keyword>
<accession>A0A212C7E7</accession>
<dbReference type="EMBL" id="MKHE01000026">
    <property type="protein sequence ID" value="OWK01916.1"/>
    <property type="molecule type" value="Genomic_DNA"/>
</dbReference>
<gene>
    <name evidence="1" type="ORF">Celaphus_00019175</name>
</gene>
<protein>
    <submittedName>
        <fullName evidence="1">Uncharacterized protein</fullName>
    </submittedName>
</protein>
<organism evidence="1 2">
    <name type="scientific">Cervus elaphus hippelaphus</name>
    <name type="common">European red deer</name>
    <dbReference type="NCBI Taxonomy" id="46360"/>
    <lineage>
        <taxon>Eukaryota</taxon>
        <taxon>Metazoa</taxon>
        <taxon>Chordata</taxon>
        <taxon>Craniata</taxon>
        <taxon>Vertebrata</taxon>
        <taxon>Euteleostomi</taxon>
        <taxon>Mammalia</taxon>
        <taxon>Eutheria</taxon>
        <taxon>Laurasiatheria</taxon>
        <taxon>Artiodactyla</taxon>
        <taxon>Ruminantia</taxon>
        <taxon>Pecora</taxon>
        <taxon>Cervidae</taxon>
        <taxon>Cervinae</taxon>
        <taxon>Cervus</taxon>
    </lineage>
</organism>
<sequence length="53" mass="6120">MSTPKRVPVQMKMTWKGILSLMTLFLNQKQRTVGEVNPVSKQEALHRSLMRPP</sequence>
<proteinExistence type="predicted"/>
<reference evidence="1 2" key="1">
    <citation type="journal article" date="2018" name="Mol. Genet. Genomics">
        <title>The red deer Cervus elaphus genome CerEla1.0: sequencing, annotating, genes, and chromosomes.</title>
        <authorList>
            <person name="Bana N.A."/>
            <person name="Nyiri A."/>
            <person name="Nagy J."/>
            <person name="Frank K."/>
            <person name="Nagy T."/>
            <person name="Steger V."/>
            <person name="Schiller M."/>
            <person name="Lakatos P."/>
            <person name="Sugar L."/>
            <person name="Horn P."/>
            <person name="Barta E."/>
            <person name="Orosz L."/>
        </authorList>
    </citation>
    <scope>NUCLEOTIDE SEQUENCE [LARGE SCALE GENOMIC DNA]</scope>
    <source>
        <strain evidence="1">Hungarian</strain>
    </source>
</reference>
<dbReference type="AlphaFoldDB" id="A0A212C7E7"/>
<dbReference type="Proteomes" id="UP000242450">
    <property type="component" value="Chromosome 26"/>
</dbReference>
<evidence type="ECO:0000313" key="1">
    <source>
        <dbReference type="EMBL" id="OWK01916.1"/>
    </source>
</evidence>
<name>A0A212C7E7_CEREH</name>
<evidence type="ECO:0000313" key="2">
    <source>
        <dbReference type="Proteomes" id="UP000242450"/>
    </source>
</evidence>
<comment type="caution">
    <text evidence="1">The sequence shown here is derived from an EMBL/GenBank/DDBJ whole genome shotgun (WGS) entry which is preliminary data.</text>
</comment>